<feature type="signal peptide" evidence="1">
    <location>
        <begin position="1"/>
        <end position="19"/>
    </location>
</feature>
<feature type="chain" id="PRO_5045281933" description="Outer membrane protein beta-barrel domain-containing protein" evidence="1">
    <location>
        <begin position="20"/>
        <end position="239"/>
    </location>
</feature>
<proteinExistence type="predicted"/>
<evidence type="ECO:0000313" key="2">
    <source>
        <dbReference type="EMBL" id="MBC5835117.1"/>
    </source>
</evidence>
<gene>
    <name evidence="2" type="ORF">H8R27_09485</name>
</gene>
<protein>
    <recommendedName>
        <fullName evidence="4">Outer membrane protein beta-barrel domain-containing protein</fullName>
    </recommendedName>
</protein>
<accession>A0ABR7IZC4</accession>
<dbReference type="RefSeq" id="WP_166129278.1">
    <property type="nucleotide sequence ID" value="NZ_JAANOQ010000006.1"/>
</dbReference>
<dbReference type="EMBL" id="JACRUN010000005">
    <property type="protein sequence ID" value="MBC5835117.1"/>
    <property type="molecule type" value="Genomic_DNA"/>
</dbReference>
<reference evidence="2 3" key="1">
    <citation type="submission" date="2020-08" db="EMBL/GenBank/DDBJ databases">
        <title>Description of novel Flavobacterium F-408 isolate.</title>
        <authorList>
            <person name="Saticioglu I.B."/>
            <person name="Duman M."/>
            <person name="Altun S."/>
        </authorList>
    </citation>
    <scope>NUCLEOTIDE SEQUENCE [LARGE SCALE GENOMIC DNA]</scope>
    <source>
        <strain evidence="2 3">F-408</strain>
    </source>
</reference>
<keyword evidence="1" id="KW-0732">Signal</keyword>
<name>A0ABR7IZC4_9FLAO</name>
<keyword evidence="3" id="KW-1185">Reference proteome</keyword>
<organism evidence="2 3">
    <name type="scientific">Flavobacterium bernardetii</name>
    <dbReference type="NCBI Taxonomy" id="2813823"/>
    <lineage>
        <taxon>Bacteria</taxon>
        <taxon>Pseudomonadati</taxon>
        <taxon>Bacteroidota</taxon>
        <taxon>Flavobacteriia</taxon>
        <taxon>Flavobacteriales</taxon>
        <taxon>Flavobacteriaceae</taxon>
        <taxon>Flavobacterium</taxon>
    </lineage>
</organism>
<comment type="caution">
    <text evidence="2">The sequence shown here is derived from an EMBL/GenBank/DDBJ whole genome shotgun (WGS) entry which is preliminary data.</text>
</comment>
<evidence type="ECO:0000256" key="1">
    <source>
        <dbReference type="SAM" id="SignalP"/>
    </source>
</evidence>
<dbReference type="Proteomes" id="UP000605990">
    <property type="component" value="Unassembled WGS sequence"/>
</dbReference>
<sequence length="239" mass="27339">MKIVRLLLLLFCLNLNAQANDIAVEKDHFKLFVGAGASFNNGFEINSYLAKNNIQTINPVQINANAGVIYYCDDADVDLGYELFASGDSNEKTKNRFISNGIKLRSHYVFQIVKNFEIGTGFNISYAKRKLAIYYTDYTLDFNNLSTGVNGNQISLFNEKAFIGPSFCLKFKEVGRRHQQTKVTFSYEFPINNKPWESSFLQFENKIFEKKQKSISNKCIICFISNYFNVNLSFLKFGS</sequence>
<evidence type="ECO:0000313" key="3">
    <source>
        <dbReference type="Proteomes" id="UP000605990"/>
    </source>
</evidence>
<evidence type="ECO:0008006" key="4">
    <source>
        <dbReference type="Google" id="ProtNLM"/>
    </source>
</evidence>